<gene>
    <name evidence="1" type="ORF">CR513_26205</name>
</gene>
<sequence length="178" mass="19923">MHPKGLSSKGPRDHPKGLIVQKTQWLVVQRTSNVSKDQVKEGSIPSQEKFGLPQDWALERPSGSTMDVTGKGTRFRGDKGLKPYTNSKRTMQPHHFLKEQVGYVTNIVTLMIGYKMNGAVEAANKNIKKIVQKMVMHLKSLEIPLGAPTFGWLLGPLDATIKVIDTNQERHEKYGKGY</sequence>
<dbReference type="AlphaFoldDB" id="A0A371GMF5"/>
<organism evidence="1 2">
    <name type="scientific">Mucuna pruriens</name>
    <name type="common">Velvet bean</name>
    <name type="synonym">Dolichos pruriens</name>
    <dbReference type="NCBI Taxonomy" id="157652"/>
    <lineage>
        <taxon>Eukaryota</taxon>
        <taxon>Viridiplantae</taxon>
        <taxon>Streptophyta</taxon>
        <taxon>Embryophyta</taxon>
        <taxon>Tracheophyta</taxon>
        <taxon>Spermatophyta</taxon>
        <taxon>Magnoliopsida</taxon>
        <taxon>eudicotyledons</taxon>
        <taxon>Gunneridae</taxon>
        <taxon>Pentapetalae</taxon>
        <taxon>rosids</taxon>
        <taxon>fabids</taxon>
        <taxon>Fabales</taxon>
        <taxon>Fabaceae</taxon>
        <taxon>Papilionoideae</taxon>
        <taxon>50 kb inversion clade</taxon>
        <taxon>NPAAA clade</taxon>
        <taxon>indigoferoid/millettioid clade</taxon>
        <taxon>Phaseoleae</taxon>
        <taxon>Mucuna</taxon>
    </lineage>
</organism>
<evidence type="ECO:0000313" key="1">
    <source>
        <dbReference type="EMBL" id="RDX91761.1"/>
    </source>
</evidence>
<feature type="non-terminal residue" evidence="1">
    <location>
        <position position="1"/>
    </location>
</feature>
<name>A0A371GMF5_MUCPR</name>
<reference evidence="1" key="1">
    <citation type="submission" date="2018-05" db="EMBL/GenBank/DDBJ databases">
        <title>Draft genome of Mucuna pruriens seed.</title>
        <authorList>
            <person name="Nnadi N.E."/>
            <person name="Vos R."/>
            <person name="Hasami M.H."/>
            <person name="Devisetty U.K."/>
            <person name="Aguiy J.C."/>
        </authorList>
    </citation>
    <scope>NUCLEOTIDE SEQUENCE [LARGE SCALE GENOMIC DNA]</scope>
    <source>
        <strain evidence="1">JCA_2017</strain>
    </source>
</reference>
<dbReference type="Proteomes" id="UP000257109">
    <property type="component" value="Unassembled WGS sequence"/>
</dbReference>
<evidence type="ECO:0000313" key="2">
    <source>
        <dbReference type="Proteomes" id="UP000257109"/>
    </source>
</evidence>
<protein>
    <submittedName>
        <fullName evidence="1">Uncharacterized protein</fullName>
    </submittedName>
</protein>
<accession>A0A371GMF5</accession>
<comment type="caution">
    <text evidence="1">The sequence shown here is derived from an EMBL/GenBank/DDBJ whole genome shotgun (WGS) entry which is preliminary data.</text>
</comment>
<proteinExistence type="predicted"/>
<keyword evidence="2" id="KW-1185">Reference proteome</keyword>
<dbReference type="EMBL" id="QJKJ01005041">
    <property type="protein sequence ID" value="RDX91761.1"/>
    <property type="molecule type" value="Genomic_DNA"/>
</dbReference>